<comment type="caution">
    <text evidence="1">The sequence shown here is derived from an EMBL/GenBank/DDBJ whole genome shotgun (WGS) entry which is preliminary data.</text>
</comment>
<sequence length="251" mass="29428">MYIHETVVHNTRAAEQVVPEIFKYVKPTSVLDVGCGIGTWLQVVKKYGVEKIKGVDGDYVNREQLFENVLPQEFVAYDLTRPFDLQEQFDLVICLEVAEHLPPESAEDFINSLCRHSDMIIFGAAIPGQGGQNHLNEQWSEYWIKLFADNGYVVYDVIRPIIWENQSVEWWYRQNMFLFTKKTFIHNQNLPAYASVIHPEHFKQKLQYIYKQSELLQKLKNELEKWETGKMGVRKHWSTFISSIISKFFGS</sequence>
<dbReference type="SUPFAM" id="SSF53335">
    <property type="entry name" value="S-adenosyl-L-methionine-dependent methyltransferases"/>
    <property type="match status" value="1"/>
</dbReference>
<keyword evidence="1" id="KW-0489">Methyltransferase</keyword>
<dbReference type="GO" id="GO:0008168">
    <property type="term" value="F:methyltransferase activity"/>
    <property type="evidence" value="ECO:0007669"/>
    <property type="project" value="UniProtKB-KW"/>
</dbReference>
<dbReference type="CDD" id="cd02440">
    <property type="entry name" value="AdoMet_MTases"/>
    <property type="match status" value="1"/>
</dbReference>
<evidence type="ECO:0000313" key="2">
    <source>
        <dbReference type="Proteomes" id="UP000294535"/>
    </source>
</evidence>
<dbReference type="EMBL" id="SNYF01000005">
    <property type="protein sequence ID" value="TDQ19383.1"/>
    <property type="molecule type" value="Genomic_DNA"/>
</dbReference>
<protein>
    <submittedName>
        <fullName evidence="1">Methyltransferase family protein</fullName>
    </submittedName>
</protein>
<dbReference type="OrthoDB" id="9791837at2"/>
<proteinExistence type="predicted"/>
<evidence type="ECO:0000313" key="1">
    <source>
        <dbReference type="EMBL" id="TDQ19383.1"/>
    </source>
</evidence>
<dbReference type="Pfam" id="PF13489">
    <property type="entry name" value="Methyltransf_23"/>
    <property type="match status" value="1"/>
</dbReference>
<dbReference type="RefSeq" id="WP_133553639.1">
    <property type="nucleotide sequence ID" value="NZ_SNYF01000005.1"/>
</dbReference>
<dbReference type="AlphaFoldDB" id="A0A4R6TAX8"/>
<name>A0A4R6TAX8_9BACT</name>
<dbReference type="InterPro" id="IPR029063">
    <property type="entry name" value="SAM-dependent_MTases_sf"/>
</dbReference>
<dbReference type="Gene3D" id="3.40.50.150">
    <property type="entry name" value="Vaccinia Virus protein VP39"/>
    <property type="match status" value="1"/>
</dbReference>
<reference evidence="1 2" key="1">
    <citation type="submission" date="2019-03" db="EMBL/GenBank/DDBJ databases">
        <title>Genomic Encyclopedia of Type Strains, Phase III (KMG-III): the genomes of soil and plant-associated and newly described type strains.</title>
        <authorList>
            <person name="Whitman W."/>
        </authorList>
    </citation>
    <scope>NUCLEOTIDE SEQUENCE [LARGE SCALE GENOMIC DNA]</scope>
    <source>
        <strain evidence="1 2">CECT 8446</strain>
    </source>
</reference>
<organism evidence="1 2">
    <name type="scientific">Algoriphagus boseongensis</name>
    <dbReference type="NCBI Taxonomy" id="1442587"/>
    <lineage>
        <taxon>Bacteria</taxon>
        <taxon>Pseudomonadati</taxon>
        <taxon>Bacteroidota</taxon>
        <taxon>Cytophagia</taxon>
        <taxon>Cytophagales</taxon>
        <taxon>Cyclobacteriaceae</taxon>
        <taxon>Algoriphagus</taxon>
    </lineage>
</organism>
<accession>A0A4R6TAX8</accession>
<gene>
    <name evidence="1" type="ORF">DFQ04_1204</name>
</gene>
<keyword evidence="1" id="KW-0808">Transferase</keyword>
<dbReference type="Proteomes" id="UP000294535">
    <property type="component" value="Unassembled WGS sequence"/>
</dbReference>
<dbReference type="GO" id="GO:0032259">
    <property type="term" value="P:methylation"/>
    <property type="evidence" value="ECO:0007669"/>
    <property type="project" value="UniProtKB-KW"/>
</dbReference>
<keyword evidence="2" id="KW-1185">Reference proteome</keyword>